<dbReference type="InterPro" id="IPR007809">
    <property type="entry name" value="FlgN-like"/>
</dbReference>
<keyword evidence="6" id="KW-0969">Cilium</keyword>
<keyword evidence="3" id="KW-1005">Bacterial flagellum biogenesis</keyword>
<dbReference type="EMBL" id="LKHV02000001">
    <property type="protein sequence ID" value="MCS5708633.1"/>
    <property type="molecule type" value="Genomic_DNA"/>
</dbReference>
<dbReference type="Gene3D" id="1.20.58.300">
    <property type="entry name" value="FlgN-like"/>
    <property type="match status" value="1"/>
</dbReference>
<name>A0A0Q9YUR0_9GAMM</name>
<dbReference type="AlphaFoldDB" id="A0A0Q9YUR0"/>
<keyword evidence="7" id="KW-1185">Reference proteome</keyword>
<organism evidence="5">
    <name type="scientific">Candidatus Berkiella cookevillensis</name>
    <dbReference type="NCBI Taxonomy" id="437022"/>
    <lineage>
        <taxon>Bacteria</taxon>
        <taxon>Pseudomonadati</taxon>
        <taxon>Pseudomonadota</taxon>
        <taxon>Gammaproteobacteria</taxon>
        <taxon>Candidatus Berkiellales</taxon>
        <taxon>Candidatus Berkiellaceae</taxon>
        <taxon>Candidatus Berkiella</taxon>
    </lineage>
</organism>
<protein>
    <submittedName>
        <fullName evidence="6">Flagellar protein FlgN</fullName>
    </submittedName>
    <submittedName>
        <fullName evidence="5">FlgN protein</fullName>
    </submittedName>
</protein>
<dbReference type="RefSeq" id="WP_057622367.1">
    <property type="nucleotide sequence ID" value="NZ_LKHV02000001.1"/>
</dbReference>
<keyword evidence="6" id="KW-0966">Cell projection</keyword>
<reference evidence="5" key="1">
    <citation type="submission" date="2015-09" db="EMBL/GenBank/DDBJ databases">
        <title>Draft Genome Sequences of Two Novel Amoeba-resistant Intranuclear Bacteria, Candidatus Berkiella cookevillensis and Candidatus Berkiella aquae.</title>
        <authorList>
            <person name="Mehari Y.T."/>
            <person name="Arivett B.A."/>
            <person name="Farone A.L."/>
            <person name="Gunderson J.H."/>
            <person name="Farone M.B."/>
        </authorList>
    </citation>
    <scope>NUCLEOTIDE SEQUENCE [LARGE SCALE GENOMIC DNA]</scope>
    <source>
        <strain evidence="5">CC99</strain>
    </source>
</reference>
<accession>A0A0Q9YUR0</accession>
<dbReference type="Proteomes" id="UP000051494">
    <property type="component" value="Unassembled WGS sequence"/>
</dbReference>
<evidence type="ECO:0000313" key="6">
    <source>
        <dbReference type="EMBL" id="MCS5708633.1"/>
    </source>
</evidence>
<dbReference type="EMBL" id="LKHV01000001">
    <property type="protein sequence ID" value="KRG19784.1"/>
    <property type="molecule type" value="Genomic_DNA"/>
</dbReference>
<gene>
    <name evidence="5" type="ORF">CC99x_00005</name>
    <name evidence="6" type="ORF">CC99x_006880</name>
</gene>
<dbReference type="GO" id="GO:0044780">
    <property type="term" value="P:bacterial-type flagellum assembly"/>
    <property type="evidence" value="ECO:0007669"/>
    <property type="project" value="InterPro"/>
</dbReference>
<evidence type="ECO:0000256" key="2">
    <source>
        <dbReference type="ARBA" id="ARBA00007703"/>
    </source>
</evidence>
<keyword evidence="6" id="KW-0282">Flagellum</keyword>
<dbReference type="SUPFAM" id="SSF140566">
    <property type="entry name" value="FlgN-like"/>
    <property type="match status" value="1"/>
</dbReference>
<evidence type="ECO:0000256" key="4">
    <source>
        <dbReference type="SAM" id="MobiDB-lite"/>
    </source>
</evidence>
<dbReference type="STRING" id="437022.CC99x_00005"/>
<evidence type="ECO:0000313" key="5">
    <source>
        <dbReference type="EMBL" id="KRG19784.1"/>
    </source>
</evidence>
<dbReference type="InterPro" id="IPR036679">
    <property type="entry name" value="FlgN-like_sf"/>
</dbReference>
<proteinExistence type="inferred from homology"/>
<evidence type="ECO:0000313" key="7">
    <source>
        <dbReference type="Proteomes" id="UP000051494"/>
    </source>
</evidence>
<dbReference type="Pfam" id="PF05130">
    <property type="entry name" value="FlgN"/>
    <property type="match status" value="1"/>
</dbReference>
<evidence type="ECO:0000256" key="1">
    <source>
        <dbReference type="ARBA" id="ARBA00002397"/>
    </source>
</evidence>
<sequence>MSSPENHKIVDVLLSELHTQLEALCNTLTLEKSILQKHKLNELEPVLTLKETQFDTLNITIQKLKNLLDSQNLDFNIQGMEALLQDAPKDLMERWNTFITVLQRAQETNLINGMLVMGMKNYNDRLLNLLTQTTETYHPNQQSKHPLSTRQHKV</sequence>
<comment type="caution">
    <text evidence="5">The sequence shown here is derived from an EMBL/GenBank/DDBJ whole genome shotgun (WGS) entry which is preliminary data.</text>
</comment>
<reference evidence="6" key="2">
    <citation type="journal article" date="2016" name="Genome Announc.">
        <title>Draft Genome Sequences of Two Novel Amoeba-Resistant Intranuclear Bacteria, 'Candidatus Berkiella cookevillensis' and 'Candidatus Berkiella aquae'.</title>
        <authorList>
            <person name="Mehari Y.T."/>
            <person name="Arivett B.A."/>
            <person name="Farone A.L."/>
            <person name="Gunderson J.H."/>
            <person name="Farone M.B."/>
        </authorList>
    </citation>
    <scope>NUCLEOTIDE SEQUENCE</scope>
    <source>
        <strain evidence="6">CC99</strain>
    </source>
</reference>
<comment type="similarity">
    <text evidence="2">Belongs to the FlgN family.</text>
</comment>
<comment type="function">
    <text evidence="1">Required for the efficient initiation of filament assembly.</text>
</comment>
<reference evidence="6" key="3">
    <citation type="submission" date="2021-06" db="EMBL/GenBank/DDBJ databases">
        <title>Genomic Description and Analysis of Intracellular Bacteria, Candidatus Berkiella cookevillensis and Candidatus Berkiella aquae.</title>
        <authorList>
            <person name="Kidane D.T."/>
            <person name="Mehari Y.T."/>
            <person name="Rice F.C."/>
            <person name="Arivett B.A."/>
            <person name="Farone A.L."/>
            <person name="Berk S.G."/>
            <person name="Farone M.B."/>
        </authorList>
    </citation>
    <scope>NUCLEOTIDE SEQUENCE</scope>
    <source>
        <strain evidence="6">CC99</strain>
    </source>
</reference>
<feature type="region of interest" description="Disordered" evidence="4">
    <location>
        <begin position="135"/>
        <end position="154"/>
    </location>
</feature>
<evidence type="ECO:0000256" key="3">
    <source>
        <dbReference type="ARBA" id="ARBA00022795"/>
    </source>
</evidence>